<name>A0ABP0R5J9_9DINO</name>
<feature type="region of interest" description="Disordered" evidence="1">
    <location>
        <begin position="216"/>
        <end position="296"/>
    </location>
</feature>
<dbReference type="EMBL" id="CAXAMN010025532">
    <property type="protein sequence ID" value="CAK9095838.1"/>
    <property type="molecule type" value="Genomic_DNA"/>
</dbReference>
<accession>A0ABP0R5J9</accession>
<feature type="compositionally biased region" description="Acidic residues" evidence="1">
    <location>
        <begin position="171"/>
        <end position="181"/>
    </location>
</feature>
<dbReference type="Proteomes" id="UP001642484">
    <property type="component" value="Unassembled WGS sequence"/>
</dbReference>
<protein>
    <submittedName>
        <fullName evidence="2">Uncharacterized protein</fullName>
    </submittedName>
</protein>
<evidence type="ECO:0000256" key="1">
    <source>
        <dbReference type="SAM" id="MobiDB-lite"/>
    </source>
</evidence>
<keyword evidence="3" id="KW-1185">Reference proteome</keyword>
<feature type="compositionally biased region" description="Basic and acidic residues" evidence="1">
    <location>
        <begin position="341"/>
        <end position="356"/>
    </location>
</feature>
<proteinExistence type="predicted"/>
<evidence type="ECO:0000313" key="3">
    <source>
        <dbReference type="Proteomes" id="UP001642484"/>
    </source>
</evidence>
<gene>
    <name evidence="2" type="ORF">CCMP2556_LOCUS45615</name>
</gene>
<feature type="compositionally biased region" description="Basic and acidic residues" evidence="1">
    <location>
        <begin position="216"/>
        <end position="228"/>
    </location>
</feature>
<sequence length="458" mass="49754">MDLPSAATVSTWKSVRAGKVTWKEDDIRQLAFELKTGLPLPVLQVLTSPDWHGGKLIQLDELIKPSVEDIKLNFAWVAPFVKASPDKVPSGFLIADTFLYCDHLFMGKLLQPRQPGETKQTMAAEEAGNCKRLIGALRGLWRSSKLGHHPQITYLKSLLVKSPTRSRASAEEDQSLVDADEPAPANDAPAEVGVEAPAELEGDTPEDDSQQCVDAEMHDAADSQESQHVDAQMPDSEPVCDGESDFEVEEDRKSLAMAQDRCQSADVDDDLDAATLRLGDHSGSESESEADGGTPDHIEMWESRYFHAQKALAAARVKKEPEEGLSHGGSSAVKRKLSFAEERAKGMQKAKQEAKAAEPPVPESNGKSPTFRDFDLQELAVPAEAWPAGPTKGKLGYTVTSSNGAAIEVLCRNRAFVVKRIGGEAEEGKNIKGQLSWCKFPNVKAAWEVAKVRANFGG</sequence>
<feature type="compositionally biased region" description="Acidic residues" evidence="1">
    <location>
        <begin position="238"/>
        <end position="249"/>
    </location>
</feature>
<evidence type="ECO:0000313" key="2">
    <source>
        <dbReference type="EMBL" id="CAK9095838.1"/>
    </source>
</evidence>
<comment type="caution">
    <text evidence="2">The sequence shown here is derived from an EMBL/GenBank/DDBJ whole genome shotgun (WGS) entry which is preliminary data.</text>
</comment>
<organism evidence="2 3">
    <name type="scientific">Durusdinium trenchii</name>
    <dbReference type="NCBI Taxonomy" id="1381693"/>
    <lineage>
        <taxon>Eukaryota</taxon>
        <taxon>Sar</taxon>
        <taxon>Alveolata</taxon>
        <taxon>Dinophyceae</taxon>
        <taxon>Suessiales</taxon>
        <taxon>Symbiodiniaceae</taxon>
        <taxon>Durusdinium</taxon>
    </lineage>
</organism>
<reference evidence="2 3" key="1">
    <citation type="submission" date="2024-02" db="EMBL/GenBank/DDBJ databases">
        <authorList>
            <person name="Chen Y."/>
            <person name="Shah S."/>
            <person name="Dougan E. K."/>
            <person name="Thang M."/>
            <person name="Chan C."/>
        </authorList>
    </citation>
    <scope>NUCLEOTIDE SEQUENCE [LARGE SCALE GENOMIC DNA]</scope>
</reference>
<feature type="region of interest" description="Disordered" evidence="1">
    <location>
        <begin position="165"/>
        <end position="190"/>
    </location>
</feature>
<feature type="region of interest" description="Disordered" evidence="1">
    <location>
        <begin position="341"/>
        <end position="371"/>
    </location>
</feature>